<name>A0AAV8QCT1_ENSVE</name>
<protein>
    <submittedName>
        <fullName evidence="1">Uncharacterized protein</fullName>
    </submittedName>
</protein>
<proteinExistence type="predicted"/>
<sequence>MYWKQLIILEQPIRGKDGEVADGLHHLRRHDFSWLKDPSIWSTPSFGMFSLAVTIGSGNDRIDWEPSEGQKRNHSRVYLPSLLRLPIGAEADAEARVGKAAPWSPVGRETVAGSLRPFNLYLGASGEICGDGSLTNRDKLHHETVKEKKVIFVLNMELA</sequence>
<organism evidence="1 2">
    <name type="scientific">Ensete ventricosum</name>
    <name type="common">Abyssinian banana</name>
    <name type="synonym">Musa ensete</name>
    <dbReference type="NCBI Taxonomy" id="4639"/>
    <lineage>
        <taxon>Eukaryota</taxon>
        <taxon>Viridiplantae</taxon>
        <taxon>Streptophyta</taxon>
        <taxon>Embryophyta</taxon>
        <taxon>Tracheophyta</taxon>
        <taxon>Spermatophyta</taxon>
        <taxon>Magnoliopsida</taxon>
        <taxon>Liliopsida</taxon>
        <taxon>Zingiberales</taxon>
        <taxon>Musaceae</taxon>
        <taxon>Ensete</taxon>
    </lineage>
</organism>
<evidence type="ECO:0000313" key="2">
    <source>
        <dbReference type="Proteomes" id="UP001222027"/>
    </source>
</evidence>
<dbReference type="Proteomes" id="UP001222027">
    <property type="component" value="Unassembled WGS sequence"/>
</dbReference>
<dbReference type="EMBL" id="JAQQAF010000008">
    <property type="protein sequence ID" value="KAJ8467421.1"/>
    <property type="molecule type" value="Genomic_DNA"/>
</dbReference>
<gene>
    <name evidence="1" type="ORF">OPV22_029973</name>
</gene>
<keyword evidence="2" id="KW-1185">Reference proteome</keyword>
<reference evidence="1 2" key="1">
    <citation type="submission" date="2022-12" db="EMBL/GenBank/DDBJ databases">
        <title>Chromosome-scale assembly of the Ensete ventricosum genome.</title>
        <authorList>
            <person name="Dussert Y."/>
            <person name="Stocks J."/>
            <person name="Wendawek A."/>
            <person name="Woldeyes F."/>
            <person name="Nichols R.A."/>
            <person name="Borrell J.S."/>
        </authorList>
    </citation>
    <scope>NUCLEOTIDE SEQUENCE [LARGE SCALE GENOMIC DNA]</scope>
    <source>
        <strain evidence="2">cv. Maze</strain>
        <tissue evidence="1">Seeds</tissue>
    </source>
</reference>
<accession>A0AAV8QCT1</accession>
<evidence type="ECO:0000313" key="1">
    <source>
        <dbReference type="EMBL" id="KAJ8467421.1"/>
    </source>
</evidence>
<dbReference type="AlphaFoldDB" id="A0AAV8QCT1"/>
<comment type="caution">
    <text evidence="1">The sequence shown here is derived from an EMBL/GenBank/DDBJ whole genome shotgun (WGS) entry which is preliminary data.</text>
</comment>